<dbReference type="Gene3D" id="1.10.10.410">
    <property type="match status" value="1"/>
</dbReference>
<dbReference type="Pfam" id="PF09424">
    <property type="entry name" value="YqeY"/>
    <property type="match status" value="1"/>
</dbReference>
<name>A0ABV1HLH5_9FIRM</name>
<evidence type="ECO:0000313" key="2">
    <source>
        <dbReference type="Proteomes" id="UP001437460"/>
    </source>
</evidence>
<accession>A0ABV1HLH5</accession>
<comment type="caution">
    <text evidence="1">The sequence shown here is derived from an EMBL/GenBank/DDBJ whole genome shotgun (WGS) entry which is preliminary data.</text>
</comment>
<gene>
    <name evidence="1" type="ORF">WMO41_08285</name>
</gene>
<dbReference type="EMBL" id="JBBMFJ010000015">
    <property type="protein sequence ID" value="MEQ2563160.1"/>
    <property type="molecule type" value="Genomic_DNA"/>
</dbReference>
<dbReference type="RefSeq" id="WP_349229356.1">
    <property type="nucleotide sequence ID" value="NZ_JBBMFJ010000015.1"/>
</dbReference>
<organism evidence="1 2">
    <name type="scientific">Ventrimonas faecis</name>
    <dbReference type="NCBI Taxonomy" id="3133170"/>
    <lineage>
        <taxon>Bacteria</taxon>
        <taxon>Bacillati</taxon>
        <taxon>Bacillota</taxon>
        <taxon>Clostridia</taxon>
        <taxon>Lachnospirales</taxon>
        <taxon>Lachnospiraceae</taxon>
        <taxon>Ventrimonas</taxon>
    </lineage>
</organism>
<dbReference type="SUPFAM" id="SSF89095">
    <property type="entry name" value="GatB/YqeY motif"/>
    <property type="match status" value="1"/>
</dbReference>
<sequence length="148" mass="16421">MSKIDVVRAAMVEAMKAKDKARKDSLSMLLSALKNAQIDKRADLTEDEENAVVKKEIRQTQETYDMAPADRTDIREEAAARLAVYKEFAPEDMNVEQITEVIKGVLAELGIEKPTVADKGKIMKVLMPKVKGKADGKLVNQTLADMTK</sequence>
<evidence type="ECO:0000313" key="1">
    <source>
        <dbReference type="EMBL" id="MEQ2563160.1"/>
    </source>
</evidence>
<keyword evidence="2" id="KW-1185">Reference proteome</keyword>
<dbReference type="InterPro" id="IPR023168">
    <property type="entry name" value="GatB_Yqey_C_2"/>
</dbReference>
<dbReference type="Proteomes" id="UP001437460">
    <property type="component" value="Unassembled WGS sequence"/>
</dbReference>
<reference evidence="1 2" key="1">
    <citation type="submission" date="2024-03" db="EMBL/GenBank/DDBJ databases">
        <title>Human intestinal bacterial collection.</title>
        <authorList>
            <person name="Pauvert C."/>
            <person name="Hitch T.C.A."/>
            <person name="Clavel T."/>
        </authorList>
    </citation>
    <scope>NUCLEOTIDE SEQUENCE [LARGE SCALE GENOMIC DNA]</scope>
    <source>
        <strain evidence="1 2">CLA-AP-H27</strain>
    </source>
</reference>
<proteinExistence type="predicted"/>
<dbReference type="PANTHER" id="PTHR28055:SF1">
    <property type="entry name" value="ALTERED INHERITANCE OF MITOCHONDRIA PROTEIN 41, MITOCHONDRIAL"/>
    <property type="match status" value="1"/>
</dbReference>
<dbReference type="InterPro" id="IPR042184">
    <property type="entry name" value="YqeY/Aim41_N"/>
</dbReference>
<dbReference type="PANTHER" id="PTHR28055">
    <property type="entry name" value="ALTERED INHERITANCE OF MITOCHONDRIA PROTEIN 41, MITOCHONDRIAL"/>
    <property type="match status" value="1"/>
</dbReference>
<dbReference type="InterPro" id="IPR003789">
    <property type="entry name" value="Asn/Gln_tRNA_amidoTrase-B-like"/>
</dbReference>
<protein>
    <submittedName>
        <fullName evidence="1">GatB/YqeY domain-containing protein</fullName>
    </submittedName>
</protein>
<dbReference type="Gene3D" id="1.10.1510.10">
    <property type="entry name" value="Uncharacterised protein YqeY/AIM41 PF09424, N-terminal domain"/>
    <property type="match status" value="1"/>
</dbReference>
<dbReference type="InterPro" id="IPR019004">
    <property type="entry name" value="YqeY/Aim41"/>
</dbReference>